<dbReference type="InterPro" id="IPR024633">
    <property type="entry name" value="DnaA_N_dom"/>
</dbReference>
<comment type="caution">
    <text evidence="3">The sequence shown here is derived from an EMBL/GenBank/DDBJ whole genome shotgun (WGS) entry which is preliminary data.</text>
</comment>
<gene>
    <name evidence="3" type="ORF">S01H1_65224</name>
</gene>
<sequence>MTEQELWEAVLAQIQFNISRASFATWFKDTHIASRTTNKVVVAVPSNFSLEWLQNKYDKTILKILHSLDGKIKEVNFTTALPAFQEVSKEALPLSPESQLEFQELRVNTETNLNPRYAFGNFVVGPFNELAQAAAWAVSKNPGMVYNPLFIYGGVGLGKTHLLQSIGNEIVI</sequence>
<evidence type="ECO:0008006" key="4">
    <source>
        <dbReference type="Google" id="ProtNLM"/>
    </source>
</evidence>
<dbReference type="PANTHER" id="PTHR30050:SF2">
    <property type="entry name" value="CHROMOSOMAL REPLICATION INITIATOR PROTEIN DNAA"/>
    <property type="match status" value="1"/>
</dbReference>
<dbReference type="Pfam" id="PF11638">
    <property type="entry name" value="DnaA_N"/>
    <property type="match status" value="1"/>
</dbReference>
<evidence type="ECO:0000259" key="1">
    <source>
        <dbReference type="Pfam" id="PF00308"/>
    </source>
</evidence>
<dbReference type="AlphaFoldDB" id="X0WWT2"/>
<feature type="domain" description="DnaA N-terminal" evidence="2">
    <location>
        <begin position="4"/>
        <end position="65"/>
    </location>
</feature>
<dbReference type="Gene3D" id="3.30.300.180">
    <property type="match status" value="1"/>
</dbReference>
<dbReference type="InterPro" id="IPR038454">
    <property type="entry name" value="DnaA_N_sf"/>
</dbReference>
<protein>
    <recommendedName>
        <fullName evidence="4">Chromosomal replication initiator protein DnaA domain-containing protein</fullName>
    </recommendedName>
</protein>
<reference evidence="3" key="1">
    <citation type="journal article" date="2014" name="Front. Microbiol.">
        <title>High frequency of phylogenetically diverse reductive dehalogenase-homologous genes in deep subseafloor sedimentary metagenomes.</title>
        <authorList>
            <person name="Kawai M."/>
            <person name="Futagami T."/>
            <person name="Toyoda A."/>
            <person name="Takaki Y."/>
            <person name="Nishi S."/>
            <person name="Hori S."/>
            <person name="Arai W."/>
            <person name="Tsubouchi T."/>
            <person name="Morono Y."/>
            <person name="Uchiyama I."/>
            <person name="Ito T."/>
            <person name="Fujiyama A."/>
            <person name="Inagaki F."/>
            <person name="Takami H."/>
        </authorList>
    </citation>
    <scope>NUCLEOTIDE SEQUENCE</scope>
    <source>
        <strain evidence="3">Expedition CK06-06</strain>
    </source>
</reference>
<dbReference type="Pfam" id="PF00308">
    <property type="entry name" value="Bac_DnaA"/>
    <property type="match status" value="1"/>
</dbReference>
<dbReference type="InterPro" id="IPR027417">
    <property type="entry name" value="P-loop_NTPase"/>
</dbReference>
<dbReference type="EMBL" id="BARS01043046">
    <property type="protein sequence ID" value="GAG35419.1"/>
    <property type="molecule type" value="Genomic_DNA"/>
</dbReference>
<organism evidence="3">
    <name type="scientific">marine sediment metagenome</name>
    <dbReference type="NCBI Taxonomy" id="412755"/>
    <lineage>
        <taxon>unclassified sequences</taxon>
        <taxon>metagenomes</taxon>
        <taxon>ecological metagenomes</taxon>
    </lineage>
</organism>
<proteinExistence type="predicted"/>
<dbReference type="GO" id="GO:0005886">
    <property type="term" value="C:plasma membrane"/>
    <property type="evidence" value="ECO:0007669"/>
    <property type="project" value="TreeGrafter"/>
</dbReference>
<dbReference type="Gene3D" id="3.40.50.300">
    <property type="entry name" value="P-loop containing nucleotide triphosphate hydrolases"/>
    <property type="match status" value="1"/>
</dbReference>
<evidence type="ECO:0000259" key="2">
    <source>
        <dbReference type="Pfam" id="PF11638"/>
    </source>
</evidence>
<dbReference type="PANTHER" id="PTHR30050">
    <property type="entry name" value="CHROMOSOMAL REPLICATION INITIATOR PROTEIN DNAA"/>
    <property type="match status" value="1"/>
</dbReference>
<dbReference type="InterPro" id="IPR013317">
    <property type="entry name" value="DnaA_dom"/>
</dbReference>
<dbReference type="GO" id="GO:0006270">
    <property type="term" value="P:DNA replication initiation"/>
    <property type="evidence" value="ECO:0007669"/>
    <property type="project" value="TreeGrafter"/>
</dbReference>
<accession>X0WWT2</accession>
<name>X0WWT2_9ZZZZ</name>
<feature type="domain" description="Chromosomal replication initiator protein DnaA ATPAse" evidence="1">
    <location>
        <begin position="113"/>
        <end position="170"/>
    </location>
</feature>
<dbReference type="SUPFAM" id="SSF52540">
    <property type="entry name" value="P-loop containing nucleoside triphosphate hydrolases"/>
    <property type="match status" value="1"/>
</dbReference>
<feature type="non-terminal residue" evidence="3">
    <location>
        <position position="172"/>
    </location>
</feature>
<dbReference type="GO" id="GO:0003688">
    <property type="term" value="F:DNA replication origin binding"/>
    <property type="evidence" value="ECO:0007669"/>
    <property type="project" value="TreeGrafter"/>
</dbReference>
<evidence type="ECO:0000313" key="3">
    <source>
        <dbReference type="EMBL" id="GAG35419.1"/>
    </source>
</evidence>